<comment type="caution">
    <text evidence="1">The sequence shown here is derived from an EMBL/GenBank/DDBJ whole genome shotgun (WGS) entry which is preliminary data.</text>
</comment>
<gene>
    <name evidence="1" type="ORF">F4V91_24920</name>
</gene>
<protein>
    <submittedName>
        <fullName evidence="1">Uncharacterized protein</fullName>
    </submittedName>
</protein>
<organism evidence="1 2">
    <name type="scientific">Neorhizobium galegae</name>
    <name type="common">Rhizobium galegae</name>
    <dbReference type="NCBI Taxonomy" id="399"/>
    <lineage>
        <taxon>Bacteria</taxon>
        <taxon>Pseudomonadati</taxon>
        <taxon>Pseudomonadota</taxon>
        <taxon>Alphaproteobacteria</taxon>
        <taxon>Hyphomicrobiales</taxon>
        <taxon>Rhizobiaceae</taxon>
        <taxon>Rhizobium/Agrobacterium group</taxon>
        <taxon>Neorhizobium</taxon>
    </lineage>
</organism>
<name>A0A6A1U0T2_NEOGA</name>
<evidence type="ECO:0000313" key="2">
    <source>
        <dbReference type="Proteomes" id="UP000386575"/>
    </source>
</evidence>
<dbReference type="Proteomes" id="UP000386575">
    <property type="component" value="Unassembled WGS sequence"/>
</dbReference>
<dbReference type="EMBL" id="VZUL01000002">
    <property type="protein sequence ID" value="KAB1089304.1"/>
    <property type="molecule type" value="Genomic_DNA"/>
</dbReference>
<sequence>MRIVDKGTGPKGGIYLGCENSRRGVGCRASLWSLEHLETTFLRFVSEMDLSSLISERSPHHLERLSLEGNLAALDLELSKKVKARDQAFAMLSTDGVEGAYVQGKLAELTNEISEIEKDRADVGIQDCGGCGGAC</sequence>
<accession>A0A6A1U0T2</accession>
<dbReference type="AlphaFoldDB" id="A0A6A1U0T2"/>
<evidence type="ECO:0000313" key="1">
    <source>
        <dbReference type="EMBL" id="KAB1089304.1"/>
    </source>
</evidence>
<reference evidence="1 2" key="1">
    <citation type="submission" date="2019-09" db="EMBL/GenBank/DDBJ databases">
        <title>Genome sequencing of Ng87 strain.</title>
        <authorList>
            <person name="Karasev E.S."/>
            <person name="Andronov E."/>
        </authorList>
    </citation>
    <scope>NUCLEOTIDE SEQUENCE [LARGE SCALE GENOMIC DNA]</scope>
    <source>
        <strain evidence="1 2">Ng87</strain>
    </source>
</reference>
<proteinExistence type="predicted"/>